<dbReference type="EMBL" id="CCYD01003042">
    <property type="protein sequence ID" value="CEG48745.1"/>
    <property type="molecule type" value="Genomic_DNA"/>
</dbReference>
<organism evidence="2 3">
    <name type="scientific">Plasmopara halstedii</name>
    <name type="common">Downy mildew of sunflower</name>
    <dbReference type="NCBI Taxonomy" id="4781"/>
    <lineage>
        <taxon>Eukaryota</taxon>
        <taxon>Sar</taxon>
        <taxon>Stramenopiles</taxon>
        <taxon>Oomycota</taxon>
        <taxon>Peronosporomycetes</taxon>
        <taxon>Peronosporales</taxon>
        <taxon>Peronosporaceae</taxon>
        <taxon>Plasmopara</taxon>
    </lineage>
</organism>
<accession>A0A0P1B365</accession>
<feature type="compositionally biased region" description="Basic and acidic residues" evidence="1">
    <location>
        <begin position="104"/>
        <end position="118"/>
    </location>
</feature>
<evidence type="ECO:0000313" key="3">
    <source>
        <dbReference type="Proteomes" id="UP000054928"/>
    </source>
</evidence>
<protein>
    <submittedName>
        <fullName evidence="2">Uncharacterized protein</fullName>
    </submittedName>
</protein>
<dbReference type="Proteomes" id="UP000054928">
    <property type="component" value="Unassembled WGS sequence"/>
</dbReference>
<feature type="region of interest" description="Disordered" evidence="1">
    <location>
        <begin position="98"/>
        <end position="118"/>
    </location>
</feature>
<sequence length="118" mass="13806">MQRKAFITSQWKPVLLRSPENIAKSSRNQCFNFLEGSDLAYPGQINRYNGLGQPFKLKEICRLCHMTRLHLYQAKQIWNTTRFFTQCLNWTILSADLSPNCKTSGKDRAEGTQRRTYE</sequence>
<evidence type="ECO:0000256" key="1">
    <source>
        <dbReference type="SAM" id="MobiDB-lite"/>
    </source>
</evidence>
<dbReference type="GeneID" id="36401606"/>
<keyword evidence="3" id="KW-1185">Reference proteome</keyword>
<proteinExistence type="predicted"/>
<name>A0A0P1B365_PLAHL</name>
<dbReference type="AlphaFoldDB" id="A0A0P1B365"/>
<reference evidence="3" key="1">
    <citation type="submission" date="2014-09" db="EMBL/GenBank/DDBJ databases">
        <authorList>
            <person name="Sharma Rahul"/>
            <person name="Thines Marco"/>
        </authorList>
    </citation>
    <scope>NUCLEOTIDE SEQUENCE [LARGE SCALE GENOMIC DNA]</scope>
</reference>
<evidence type="ECO:0000313" key="2">
    <source>
        <dbReference type="EMBL" id="CEG48745.1"/>
    </source>
</evidence>
<dbReference type="RefSeq" id="XP_024585114.1">
    <property type="nucleotide sequence ID" value="XM_024719857.1"/>
</dbReference>